<reference evidence="4" key="1">
    <citation type="submission" date="2022-11" db="UniProtKB">
        <authorList>
            <consortium name="WormBaseParasite"/>
        </authorList>
    </citation>
    <scope>IDENTIFICATION</scope>
</reference>
<evidence type="ECO:0000256" key="1">
    <source>
        <dbReference type="SAM" id="Coils"/>
    </source>
</evidence>
<dbReference type="InterPro" id="IPR052055">
    <property type="entry name" value="Hepadnavirus_pol/RT"/>
</dbReference>
<organism evidence="3 4">
    <name type="scientific">Plectus sambesii</name>
    <dbReference type="NCBI Taxonomy" id="2011161"/>
    <lineage>
        <taxon>Eukaryota</taxon>
        <taxon>Metazoa</taxon>
        <taxon>Ecdysozoa</taxon>
        <taxon>Nematoda</taxon>
        <taxon>Chromadorea</taxon>
        <taxon>Plectida</taxon>
        <taxon>Plectina</taxon>
        <taxon>Plectoidea</taxon>
        <taxon>Plectidae</taxon>
        <taxon>Plectus</taxon>
    </lineage>
</organism>
<dbReference type="SUPFAM" id="SSF56672">
    <property type="entry name" value="DNA/RNA polymerases"/>
    <property type="match status" value="1"/>
</dbReference>
<accession>A0A914XSP9</accession>
<dbReference type="AlphaFoldDB" id="A0A914XSP9"/>
<evidence type="ECO:0000313" key="4">
    <source>
        <dbReference type="WBParaSite" id="PSAMB.scaffold9size141757.g271.t1"/>
    </source>
</evidence>
<dbReference type="PANTHER" id="PTHR33050:SF7">
    <property type="entry name" value="RIBONUCLEASE H"/>
    <property type="match status" value="1"/>
</dbReference>
<keyword evidence="1" id="KW-0175">Coiled coil</keyword>
<feature type="coiled-coil region" evidence="1">
    <location>
        <begin position="346"/>
        <end position="409"/>
    </location>
</feature>
<name>A0A914XSP9_9BILA</name>
<keyword evidence="2" id="KW-0472">Membrane</keyword>
<evidence type="ECO:0000256" key="2">
    <source>
        <dbReference type="SAM" id="Phobius"/>
    </source>
</evidence>
<protein>
    <submittedName>
        <fullName evidence="4">Uncharacterized protein</fullName>
    </submittedName>
</protein>
<dbReference type="InterPro" id="IPR043128">
    <property type="entry name" value="Rev_trsase/Diguanyl_cyclase"/>
</dbReference>
<sequence length="619" mass="70402">MFSLSKGTTKFRHDLLAYWKNDKEKLANASTTCRVIRVRNGTSNSIDDPSIGHKVECVPVVNSAFLVEQALQGASEDACSGTAAAPFAIAVEHLSRLPKRVEQERVLFPENTSPLQDVNAACSDPDILSRRLRKGKSSTKNALKMRNKFDVPSAYKETLCNQNYMIHRDEDLGMMLFGSPEVKNVPNCFQQFRRIANNRYHHTAIKYYSTHQDFVQTTPDPTIFIVKLATIADTFNIVRWLQSCSCDWLMPNSLVPGVPEEFQSDINALVERAVQLAKVHMAAVLPCQKNSGRPINSLVRNVLKVYVYLQQKLPYQLELIDDSQECYSVCIVLRFGMESDNQVSELSQIKHLLRQQQATLDLLKKRRAKSPSPPERQEREFLDVQFQLNKSWRAQLQQALEAEEEEEIKQCITIVVKGLETRIADLRLGDKDLTYFKFANQLRAAKCIKAAGGDSEVAKAWAKLRADMASEGRPKRPFWMDGVSAKRGAGSTPFFASANDHCSSRSHQPPTLLPPQWGTYMFKFDFKSSYYHIDIHPESQKYLGFAWDFGGALCYLVFTVLCFGFSTVLFIFTKVFCSLMHLWRSCGYMCALYLNDGLFHTRSAEEARKMSPQVREDLR</sequence>
<evidence type="ECO:0000313" key="3">
    <source>
        <dbReference type="Proteomes" id="UP000887566"/>
    </source>
</evidence>
<keyword evidence="2" id="KW-1133">Transmembrane helix</keyword>
<keyword evidence="2" id="KW-0812">Transmembrane</keyword>
<dbReference type="PANTHER" id="PTHR33050">
    <property type="entry name" value="REVERSE TRANSCRIPTASE DOMAIN-CONTAINING PROTEIN"/>
    <property type="match status" value="1"/>
</dbReference>
<dbReference type="Gene3D" id="3.10.10.10">
    <property type="entry name" value="HIV Type 1 Reverse Transcriptase, subunit A, domain 1"/>
    <property type="match status" value="1"/>
</dbReference>
<dbReference type="WBParaSite" id="PSAMB.scaffold9size141757.g271.t1">
    <property type="protein sequence ID" value="PSAMB.scaffold9size141757.g271.t1"/>
    <property type="gene ID" value="PSAMB.scaffold9size141757.g271"/>
</dbReference>
<dbReference type="Gene3D" id="3.30.70.270">
    <property type="match status" value="1"/>
</dbReference>
<dbReference type="Proteomes" id="UP000887566">
    <property type="component" value="Unplaced"/>
</dbReference>
<proteinExistence type="predicted"/>
<feature type="transmembrane region" description="Helical" evidence="2">
    <location>
        <begin position="549"/>
        <end position="572"/>
    </location>
</feature>
<dbReference type="InterPro" id="IPR043502">
    <property type="entry name" value="DNA/RNA_pol_sf"/>
</dbReference>
<keyword evidence="3" id="KW-1185">Reference proteome</keyword>